<keyword evidence="2" id="KW-1185">Reference proteome</keyword>
<dbReference type="GO" id="GO:0000793">
    <property type="term" value="C:condensed chromosome"/>
    <property type="evidence" value="ECO:0007669"/>
    <property type="project" value="TreeGrafter"/>
</dbReference>
<proteinExistence type="predicted"/>
<dbReference type="GO" id="GO:0035861">
    <property type="term" value="C:site of double-strand break"/>
    <property type="evidence" value="ECO:0007669"/>
    <property type="project" value="TreeGrafter"/>
</dbReference>
<dbReference type="GO" id="GO:0006303">
    <property type="term" value="P:double-strand break repair via nonhomologous end joining"/>
    <property type="evidence" value="ECO:0007669"/>
    <property type="project" value="TreeGrafter"/>
</dbReference>
<name>A0A4C1WLW5_EUMVA</name>
<dbReference type="InterPro" id="IPR036397">
    <property type="entry name" value="RNaseH_sf"/>
</dbReference>
<dbReference type="AlphaFoldDB" id="A0A4C1WLW5"/>
<dbReference type="GO" id="GO:0044774">
    <property type="term" value="P:mitotic DNA integrity checkpoint signaling"/>
    <property type="evidence" value="ECO:0007669"/>
    <property type="project" value="TreeGrafter"/>
</dbReference>
<dbReference type="InterPro" id="IPR052709">
    <property type="entry name" value="Transposase-MT_Hybrid"/>
</dbReference>
<organism evidence="1 2">
    <name type="scientific">Eumeta variegata</name>
    <name type="common">Bagworm moth</name>
    <name type="synonym">Eumeta japonica</name>
    <dbReference type="NCBI Taxonomy" id="151549"/>
    <lineage>
        <taxon>Eukaryota</taxon>
        <taxon>Metazoa</taxon>
        <taxon>Ecdysozoa</taxon>
        <taxon>Arthropoda</taxon>
        <taxon>Hexapoda</taxon>
        <taxon>Insecta</taxon>
        <taxon>Pterygota</taxon>
        <taxon>Neoptera</taxon>
        <taxon>Endopterygota</taxon>
        <taxon>Lepidoptera</taxon>
        <taxon>Glossata</taxon>
        <taxon>Ditrysia</taxon>
        <taxon>Tineoidea</taxon>
        <taxon>Psychidae</taxon>
        <taxon>Oiketicinae</taxon>
        <taxon>Eumeta</taxon>
    </lineage>
</organism>
<dbReference type="GO" id="GO:0015074">
    <property type="term" value="P:DNA integration"/>
    <property type="evidence" value="ECO:0007669"/>
    <property type="project" value="TreeGrafter"/>
</dbReference>
<reference evidence="1 2" key="1">
    <citation type="journal article" date="2019" name="Commun. Biol.">
        <title>The bagworm genome reveals a unique fibroin gene that provides high tensile strength.</title>
        <authorList>
            <person name="Kono N."/>
            <person name="Nakamura H."/>
            <person name="Ohtoshi R."/>
            <person name="Tomita M."/>
            <person name="Numata K."/>
            <person name="Arakawa K."/>
        </authorList>
    </citation>
    <scope>NUCLEOTIDE SEQUENCE [LARGE SCALE GENOMIC DNA]</scope>
</reference>
<dbReference type="Proteomes" id="UP000299102">
    <property type="component" value="Unassembled WGS sequence"/>
</dbReference>
<protein>
    <submittedName>
        <fullName evidence="1">Histone-lysine N-methyltransferase SETMAR</fullName>
    </submittedName>
</protein>
<dbReference type="STRING" id="151549.A0A4C1WLW5"/>
<dbReference type="EMBL" id="BGZK01000574">
    <property type="protein sequence ID" value="GBP51115.1"/>
    <property type="molecule type" value="Genomic_DNA"/>
</dbReference>
<dbReference type="InterPro" id="IPR001888">
    <property type="entry name" value="Transposase_1"/>
</dbReference>
<keyword evidence="1" id="KW-0489">Methyltransferase</keyword>
<comment type="caution">
    <text evidence="1">The sequence shown here is derived from an EMBL/GenBank/DDBJ whole genome shotgun (WGS) entry which is preliminary data.</text>
</comment>
<dbReference type="PANTHER" id="PTHR46060:SF2">
    <property type="entry name" value="HISTONE-LYSINE N-METHYLTRANSFERASE SETMAR"/>
    <property type="match status" value="1"/>
</dbReference>
<dbReference type="GO" id="GO:0000729">
    <property type="term" value="P:DNA double-strand break processing"/>
    <property type="evidence" value="ECO:0007669"/>
    <property type="project" value="TreeGrafter"/>
</dbReference>
<evidence type="ECO:0000313" key="2">
    <source>
        <dbReference type="Proteomes" id="UP000299102"/>
    </source>
</evidence>
<gene>
    <name evidence="1" type="primary">SETMAR</name>
    <name evidence="1" type="ORF">EVAR_31840_1</name>
</gene>
<dbReference type="GO" id="GO:0046975">
    <property type="term" value="F:histone H3K36 methyltransferase activity"/>
    <property type="evidence" value="ECO:0007669"/>
    <property type="project" value="TreeGrafter"/>
</dbReference>
<dbReference type="Pfam" id="PF01359">
    <property type="entry name" value="Transposase_1"/>
    <property type="match status" value="1"/>
</dbReference>
<dbReference type="GO" id="GO:0042800">
    <property type="term" value="F:histone H3K4 methyltransferase activity"/>
    <property type="evidence" value="ECO:0007669"/>
    <property type="project" value="TreeGrafter"/>
</dbReference>
<dbReference type="GO" id="GO:0000014">
    <property type="term" value="F:single-stranded DNA endodeoxyribonuclease activity"/>
    <property type="evidence" value="ECO:0007669"/>
    <property type="project" value="TreeGrafter"/>
</dbReference>
<dbReference type="GO" id="GO:0003690">
    <property type="term" value="F:double-stranded DNA binding"/>
    <property type="evidence" value="ECO:0007669"/>
    <property type="project" value="TreeGrafter"/>
</dbReference>
<dbReference type="PANTHER" id="PTHR46060">
    <property type="entry name" value="MARINER MOS1 TRANSPOSASE-LIKE PROTEIN"/>
    <property type="match status" value="1"/>
</dbReference>
<keyword evidence="1" id="KW-0808">Transferase</keyword>
<dbReference type="GO" id="GO:0044547">
    <property type="term" value="F:DNA topoisomerase binding"/>
    <property type="evidence" value="ECO:0007669"/>
    <property type="project" value="TreeGrafter"/>
</dbReference>
<dbReference type="GO" id="GO:0031297">
    <property type="term" value="P:replication fork processing"/>
    <property type="evidence" value="ECO:0007669"/>
    <property type="project" value="TreeGrafter"/>
</dbReference>
<dbReference type="OrthoDB" id="616263at2759"/>
<sequence length="105" mass="11837">MNVESITAGIEQFSSGDQDLDAVAQKGLSLRGLIYCESGSVIHYELLPPGKTINTDLYCQQPMTLQQEVEKRRPELINRKGLVFHHDNARPHTCLATQRILRKFG</sequence>
<accession>A0A4C1WLW5</accession>
<dbReference type="GO" id="GO:0005634">
    <property type="term" value="C:nucleus"/>
    <property type="evidence" value="ECO:0007669"/>
    <property type="project" value="TreeGrafter"/>
</dbReference>
<evidence type="ECO:0000313" key="1">
    <source>
        <dbReference type="EMBL" id="GBP51115.1"/>
    </source>
</evidence>
<dbReference type="Gene3D" id="3.30.420.10">
    <property type="entry name" value="Ribonuclease H-like superfamily/Ribonuclease H"/>
    <property type="match status" value="1"/>
</dbReference>
<dbReference type="GO" id="GO:0032259">
    <property type="term" value="P:methylation"/>
    <property type="evidence" value="ECO:0007669"/>
    <property type="project" value="UniProtKB-KW"/>
</dbReference>
<dbReference type="GO" id="GO:0003697">
    <property type="term" value="F:single-stranded DNA binding"/>
    <property type="evidence" value="ECO:0007669"/>
    <property type="project" value="TreeGrafter"/>
</dbReference>